<evidence type="ECO:0000313" key="3">
    <source>
        <dbReference type="Proteomes" id="UP000279259"/>
    </source>
</evidence>
<dbReference type="AlphaFoldDB" id="A0A427YCP6"/>
<dbReference type="OrthoDB" id="10350024at2759"/>
<feature type="region of interest" description="Disordered" evidence="1">
    <location>
        <begin position="1"/>
        <end position="59"/>
    </location>
</feature>
<name>A0A427YCP6_9TREE</name>
<comment type="caution">
    <text evidence="2">The sequence shown here is derived from an EMBL/GenBank/DDBJ whole genome shotgun (WGS) entry which is preliminary data.</text>
</comment>
<gene>
    <name evidence="2" type="ORF">EHS25_003061</name>
</gene>
<keyword evidence="3" id="KW-1185">Reference proteome</keyword>
<dbReference type="Proteomes" id="UP000279259">
    <property type="component" value="Unassembled WGS sequence"/>
</dbReference>
<evidence type="ECO:0000256" key="1">
    <source>
        <dbReference type="SAM" id="MobiDB-lite"/>
    </source>
</evidence>
<evidence type="ECO:0000313" key="2">
    <source>
        <dbReference type="EMBL" id="RSH88833.1"/>
    </source>
</evidence>
<protein>
    <submittedName>
        <fullName evidence="2">Uncharacterized protein</fullName>
    </submittedName>
</protein>
<feature type="compositionally biased region" description="Polar residues" evidence="1">
    <location>
        <begin position="1"/>
        <end position="26"/>
    </location>
</feature>
<dbReference type="EMBL" id="RSCD01000016">
    <property type="protein sequence ID" value="RSH88833.1"/>
    <property type="molecule type" value="Genomic_DNA"/>
</dbReference>
<organism evidence="2 3">
    <name type="scientific">Saitozyma podzolica</name>
    <dbReference type="NCBI Taxonomy" id="1890683"/>
    <lineage>
        <taxon>Eukaryota</taxon>
        <taxon>Fungi</taxon>
        <taxon>Dikarya</taxon>
        <taxon>Basidiomycota</taxon>
        <taxon>Agaricomycotina</taxon>
        <taxon>Tremellomycetes</taxon>
        <taxon>Tremellales</taxon>
        <taxon>Trimorphomycetaceae</taxon>
        <taxon>Saitozyma</taxon>
    </lineage>
</organism>
<proteinExistence type="predicted"/>
<sequence>MSDSHMTVDSTINSEDTMSPFESPTSFGPADLRSQQKELDRLNRQAQRREEELRTNARNQAGRFLEWSKEWGPETCQSIGSELRDILNGTLMDYDDPLRKEVEERIGYMQTAFDIAW</sequence>
<reference evidence="2 3" key="1">
    <citation type="submission" date="2018-11" db="EMBL/GenBank/DDBJ databases">
        <title>Genome sequence of Saitozyma podzolica DSM 27192.</title>
        <authorList>
            <person name="Aliyu H."/>
            <person name="Gorte O."/>
            <person name="Ochsenreither K."/>
        </authorList>
    </citation>
    <scope>NUCLEOTIDE SEQUENCE [LARGE SCALE GENOMIC DNA]</scope>
    <source>
        <strain evidence="2 3">DSM 27192</strain>
    </source>
</reference>
<feature type="compositionally biased region" description="Basic and acidic residues" evidence="1">
    <location>
        <begin position="34"/>
        <end position="55"/>
    </location>
</feature>
<accession>A0A427YCP6</accession>